<evidence type="ECO:0000313" key="3">
    <source>
        <dbReference type="RefSeq" id="XP_015179378.1"/>
    </source>
</evidence>
<keyword evidence="2" id="KW-1185">Reference proteome</keyword>
<feature type="compositionally biased region" description="Basic and acidic residues" evidence="1">
    <location>
        <begin position="84"/>
        <end position="94"/>
    </location>
</feature>
<feature type="region of interest" description="Disordered" evidence="1">
    <location>
        <begin position="245"/>
        <end position="266"/>
    </location>
</feature>
<evidence type="ECO:0000256" key="1">
    <source>
        <dbReference type="SAM" id="MobiDB-lite"/>
    </source>
</evidence>
<dbReference type="RefSeq" id="XP_015179378.1">
    <property type="nucleotide sequence ID" value="XM_015323892.1"/>
</dbReference>
<evidence type="ECO:0000313" key="2">
    <source>
        <dbReference type="Proteomes" id="UP000694924"/>
    </source>
</evidence>
<feature type="compositionally biased region" description="Polar residues" evidence="1">
    <location>
        <begin position="95"/>
        <end position="113"/>
    </location>
</feature>
<protein>
    <submittedName>
        <fullName evidence="3">Protein regulator of cytokinesis 1-like</fullName>
    </submittedName>
</protein>
<proteinExistence type="predicted"/>
<accession>A0ABM1IGP1</accession>
<feature type="region of interest" description="Disordered" evidence="1">
    <location>
        <begin position="162"/>
        <end position="188"/>
    </location>
</feature>
<organism evidence="2 3">
    <name type="scientific">Polistes dominula</name>
    <name type="common">European paper wasp</name>
    <name type="synonym">Vespa dominula</name>
    <dbReference type="NCBI Taxonomy" id="743375"/>
    <lineage>
        <taxon>Eukaryota</taxon>
        <taxon>Metazoa</taxon>
        <taxon>Ecdysozoa</taxon>
        <taxon>Arthropoda</taxon>
        <taxon>Hexapoda</taxon>
        <taxon>Insecta</taxon>
        <taxon>Pterygota</taxon>
        <taxon>Neoptera</taxon>
        <taxon>Endopterygota</taxon>
        <taxon>Hymenoptera</taxon>
        <taxon>Apocrita</taxon>
        <taxon>Aculeata</taxon>
        <taxon>Vespoidea</taxon>
        <taxon>Vespidae</taxon>
        <taxon>Polistinae</taxon>
        <taxon>Polistini</taxon>
        <taxon>Polistes</taxon>
    </lineage>
</organism>
<gene>
    <name evidence="3" type="primary">LOC107067942</name>
</gene>
<dbReference type="Proteomes" id="UP000694924">
    <property type="component" value="Unplaced"/>
</dbReference>
<feature type="region of interest" description="Disordered" evidence="1">
    <location>
        <begin position="84"/>
        <end position="113"/>
    </location>
</feature>
<dbReference type="Pfam" id="PF03999">
    <property type="entry name" value="MAP65_ASE1"/>
    <property type="match status" value="1"/>
</dbReference>
<reference evidence="3" key="1">
    <citation type="submission" date="2025-08" db="UniProtKB">
        <authorList>
            <consortium name="RefSeq"/>
        </authorList>
    </citation>
    <scope>IDENTIFICATION</scope>
    <source>
        <tissue evidence="3">Whole body</tissue>
    </source>
</reference>
<dbReference type="Gene3D" id="1.20.58.1520">
    <property type="match status" value="1"/>
</dbReference>
<sequence>MKELEYRANNPDRLKNRGGQLLAEEKERKVIQRKLPKIESQLHHLVEEYETRHGETFYVNGVSLEEFLAQSYGHRNIEKECQKNPRKEIKDKSANKTSVTKLTPTASTSRHLTPLCTSSNRKLFFGSTPKSSGKRRNVGNNKVHSVTYALKIRKSGNISKRALSENKKRRSVKKESRSQSQNATTIDMTYGQFQEHLKDREECRSSLLTNQSLSTKSVFKTPNRTHVKPFRRKLYNVNASSNATSKLLQSTRDSPRSPRIESYFET</sequence>
<feature type="region of interest" description="Disordered" evidence="1">
    <location>
        <begin position="1"/>
        <end position="21"/>
    </location>
</feature>
<feature type="compositionally biased region" description="Basic and acidic residues" evidence="1">
    <location>
        <begin position="1"/>
        <end position="15"/>
    </location>
</feature>
<dbReference type="GeneID" id="107067942"/>
<name>A0ABM1IGP1_POLDO</name>